<reference evidence="2 3" key="1">
    <citation type="journal article" date="2017" name="Nat. Commun.">
        <title>Genome assembly with in vitro proximity ligation data and whole-genome triplication in lettuce.</title>
        <authorList>
            <person name="Reyes-Chin-Wo S."/>
            <person name="Wang Z."/>
            <person name="Yang X."/>
            <person name="Kozik A."/>
            <person name="Arikit S."/>
            <person name="Song C."/>
            <person name="Xia L."/>
            <person name="Froenicke L."/>
            <person name="Lavelle D.O."/>
            <person name="Truco M.J."/>
            <person name="Xia R."/>
            <person name="Zhu S."/>
            <person name="Xu C."/>
            <person name="Xu H."/>
            <person name="Xu X."/>
            <person name="Cox K."/>
            <person name="Korf I."/>
            <person name="Meyers B.C."/>
            <person name="Michelmore R.W."/>
        </authorList>
    </citation>
    <scope>NUCLEOTIDE SEQUENCE [LARGE SCALE GENOMIC DNA]</scope>
    <source>
        <strain evidence="3">cv. Salinas</strain>
        <tissue evidence="2">Seedlings</tissue>
    </source>
</reference>
<protein>
    <submittedName>
        <fullName evidence="2">Uncharacterized protein</fullName>
    </submittedName>
</protein>
<evidence type="ECO:0000256" key="1">
    <source>
        <dbReference type="SAM" id="MobiDB-lite"/>
    </source>
</evidence>
<proteinExistence type="predicted"/>
<feature type="compositionally biased region" description="Basic and acidic residues" evidence="1">
    <location>
        <begin position="42"/>
        <end position="74"/>
    </location>
</feature>
<organism evidence="2 3">
    <name type="scientific">Lactuca sativa</name>
    <name type="common">Garden lettuce</name>
    <dbReference type="NCBI Taxonomy" id="4236"/>
    <lineage>
        <taxon>Eukaryota</taxon>
        <taxon>Viridiplantae</taxon>
        <taxon>Streptophyta</taxon>
        <taxon>Embryophyta</taxon>
        <taxon>Tracheophyta</taxon>
        <taxon>Spermatophyta</taxon>
        <taxon>Magnoliopsida</taxon>
        <taxon>eudicotyledons</taxon>
        <taxon>Gunneridae</taxon>
        <taxon>Pentapetalae</taxon>
        <taxon>asterids</taxon>
        <taxon>campanulids</taxon>
        <taxon>Asterales</taxon>
        <taxon>Asteraceae</taxon>
        <taxon>Cichorioideae</taxon>
        <taxon>Cichorieae</taxon>
        <taxon>Lactucinae</taxon>
        <taxon>Lactuca</taxon>
    </lineage>
</organism>
<dbReference type="Proteomes" id="UP000235145">
    <property type="component" value="Unassembled WGS sequence"/>
</dbReference>
<sequence>MDDLEELPKGKWFCRTDCERIHYVLQKLLTKEAETVDDDELTFVREKQKDKEEKEKEKEKEKEEGDKDNNEKENNVISDEDKDIISEMKFVLLSGKNATRENRPMLTQTINIFHVNLL</sequence>
<gene>
    <name evidence="2" type="ORF">LSAT_V11C300154000</name>
</gene>
<keyword evidence="3" id="KW-1185">Reference proteome</keyword>
<name>A0A9R1XMS3_LACSA</name>
<accession>A0A9R1XMS3</accession>
<evidence type="ECO:0000313" key="3">
    <source>
        <dbReference type="Proteomes" id="UP000235145"/>
    </source>
</evidence>
<dbReference type="AlphaFoldDB" id="A0A9R1XMS3"/>
<dbReference type="EMBL" id="NBSK02000003">
    <property type="protein sequence ID" value="KAJ0218649.1"/>
    <property type="molecule type" value="Genomic_DNA"/>
</dbReference>
<dbReference type="PANTHER" id="PTHR47025">
    <property type="entry name" value="AUTOIMMUNE REGULATOR"/>
    <property type="match status" value="1"/>
</dbReference>
<evidence type="ECO:0000313" key="2">
    <source>
        <dbReference type="EMBL" id="KAJ0218649.1"/>
    </source>
</evidence>
<dbReference type="PANTHER" id="PTHR47025:SF27">
    <property type="entry name" value="PHD-TYPE DOMAIN-CONTAINING PROTEIN"/>
    <property type="match status" value="1"/>
</dbReference>
<feature type="region of interest" description="Disordered" evidence="1">
    <location>
        <begin position="40"/>
        <end position="80"/>
    </location>
</feature>
<comment type="caution">
    <text evidence="2">The sequence shown here is derived from an EMBL/GenBank/DDBJ whole genome shotgun (WGS) entry which is preliminary data.</text>
</comment>